<dbReference type="InterPro" id="IPR036638">
    <property type="entry name" value="HLH_DNA-bd_sf"/>
</dbReference>
<comment type="subcellular location">
    <subcellularLocation>
        <location evidence="1">Nucleus</location>
    </subcellularLocation>
</comment>
<evidence type="ECO:0000256" key="4">
    <source>
        <dbReference type="ARBA" id="ARBA00023242"/>
    </source>
</evidence>
<dbReference type="FunCoup" id="A0A2G5F0A5">
    <property type="interactions" value="69"/>
</dbReference>
<dbReference type="InterPro" id="IPR045239">
    <property type="entry name" value="bHLH95_bHLH"/>
</dbReference>
<organism evidence="6 7">
    <name type="scientific">Aquilegia coerulea</name>
    <name type="common">Rocky mountain columbine</name>
    <dbReference type="NCBI Taxonomy" id="218851"/>
    <lineage>
        <taxon>Eukaryota</taxon>
        <taxon>Viridiplantae</taxon>
        <taxon>Streptophyta</taxon>
        <taxon>Embryophyta</taxon>
        <taxon>Tracheophyta</taxon>
        <taxon>Spermatophyta</taxon>
        <taxon>Magnoliopsida</taxon>
        <taxon>Ranunculales</taxon>
        <taxon>Ranunculaceae</taxon>
        <taxon>Thalictroideae</taxon>
        <taxon>Aquilegia</taxon>
    </lineage>
</organism>
<proteinExistence type="predicted"/>
<dbReference type="SUPFAM" id="SSF47459">
    <property type="entry name" value="HLH, helix-loop-helix DNA-binding domain"/>
    <property type="match status" value="1"/>
</dbReference>
<dbReference type="GO" id="GO:0005634">
    <property type="term" value="C:nucleus"/>
    <property type="evidence" value="ECO:0007669"/>
    <property type="project" value="UniProtKB-SubCell"/>
</dbReference>
<sequence length="282" mass="32216">MFDMGGSFLYGQAQLGEELLIGKFYDDFVESLFESNDADTNYTTSSSPSFMALPYLEYYPFSGQSFVSLPSLEIDEQCYYLDCCCQYSKRRKTNYYYNDLHYSMNTFPQCPEEFLFPKTEQFTQLPVPMIYENTAKKKSSSPGERSLSVQSVAARQRRRKISEKTQELGKLIPGANRMNSTADMFQAAYKYVQYLQAQVGILQLMESKDFVPNVEEQLEVLLASPTIQEKLYSEDKCLVPQEFVEALAKDNYTIQSNPSDLSRHSVPAPSKCCAQQTNAQII</sequence>
<evidence type="ECO:0000313" key="6">
    <source>
        <dbReference type="EMBL" id="PIA61327.1"/>
    </source>
</evidence>
<gene>
    <name evidence="6" type="ORF">AQUCO_00300697v1</name>
</gene>
<dbReference type="CDD" id="cd11393">
    <property type="entry name" value="bHLH_AtbHLH_like"/>
    <property type="match status" value="1"/>
</dbReference>
<dbReference type="GO" id="GO:0003700">
    <property type="term" value="F:DNA-binding transcription factor activity"/>
    <property type="evidence" value="ECO:0007669"/>
    <property type="project" value="InterPro"/>
</dbReference>
<dbReference type="OrthoDB" id="1921534at2759"/>
<dbReference type="PROSITE" id="PS50888">
    <property type="entry name" value="BHLH"/>
    <property type="match status" value="1"/>
</dbReference>
<dbReference type="InParanoid" id="A0A2G5F0A5"/>
<dbReference type="AlphaFoldDB" id="A0A2G5F0A5"/>
<dbReference type="PANTHER" id="PTHR45914:SF24">
    <property type="entry name" value="BHLH DOMAIN-CONTAINING PROTEIN"/>
    <property type="match status" value="1"/>
</dbReference>
<accession>A0A2G5F0A5</accession>
<dbReference type="Gene3D" id="4.10.280.10">
    <property type="entry name" value="Helix-loop-helix DNA-binding domain"/>
    <property type="match status" value="1"/>
</dbReference>
<dbReference type="GO" id="GO:0046983">
    <property type="term" value="F:protein dimerization activity"/>
    <property type="evidence" value="ECO:0007669"/>
    <property type="project" value="InterPro"/>
</dbReference>
<dbReference type="PANTHER" id="PTHR45914">
    <property type="entry name" value="TRANSCRIPTION FACTOR HEC3-RELATED"/>
    <property type="match status" value="1"/>
</dbReference>
<keyword evidence="4" id="KW-0539">Nucleus</keyword>
<dbReference type="InterPro" id="IPR011598">
    <property type="entry name" value="bHLH_dom"/>
</dbReference>
<keyword evidence="7" id="KW-1185">Reference proteome</keyword>
<dbReference type="EMBL" id="KZ305020">
    <property type="protein sequence ID" value="PIA61327.1"/>
    <property type="molecule type" value="Genomic_DNA"/>
</dbReference>
<dbReference type="SMART" id="SM00353">
    <property type="entry name" value="HLH"/>
    <property type="match status" value="1"/>
</dbReference>
<keyword evidence="2" id="KW-0805">Transcription regulation</keyword>
<dbReference type="Pfam" id="PF00010">
    <property type="entry name" value="HLH"/>
    <property type="match status" value="1"/>
</dbReference>
<evidence type="ECO:0000259" key="5">
    <source>
        <dbReference type="PROSITE" id="PS50888"/>
    </source>
</evidence>
<evidence type="ECO:0000256" key="3">
    <source>
        <dbReference type="ARBA" id="ARBA00023163"/>
    </source>
</evidence>
<reference evidence="6 7" key="1">
    <citation type="submission" date="2017-09" db="EMBL/GenBank/DDBJ databases">
        <title>WGS assembly of Aquilegia coerulea Goldsmith.</title>
        <authorList>
            <person name="Hodges S."/>
            <person name="Kramer E."/>
            <person name="Nordborg M."/>
            <person name="Tomkins J."/>
            <person name="Borevitz J."/>
            <person name="Derieg N."/>
            <person name="Yan J."/>
            <person name="Mihaltcheva S."/>
            <person name="Hayes R.D."/>
            <person name="Rokhsar D."/>
        </authorList>
    </citation>
    <scope>NUCLEOTIDE SEQUENCE [LARGE SCALE GENOMIC DNA]</scope>
    <source>
        <strain evidence="7">cv. Goldsmith</strain>
    </source>
</reference>
<evidence type="ECO:0000256" key="1">
    <source>
        <dbReference type="ARBA" id="ARBA00004123"/>
    </source>
</evidence>
<dbReference type="InterPro" id="IPR045843">
    <property type="entry name" value="IND-like"/>
</dbReference>
<protein>
    <recommendedName>
        <fullName evidence="5">BHLH domain-containing protein</fullName>
    </recommendedName>
</protein>
<keyword evidence="3" id="KW-0804">Transcription</keyword>
<name>A0A2G5F0A5_AQUCA</name>
<dbReference type="Proteomes" id="UP000230069">
    <property type="component" value="Unassembled WGS sequence"/>
</dbReference>
<feature type="domain" description="BHLH" evidence="5">
    <location>
        <begin position="145"/>
        <end position="195"/>
    </location>
</feature>
<evidence type="ECO:0000313" key="7">
    <source>
        <dbReference type="Proteomes" id="UP000230069"/>
    </source>
</evidence>
<dbReference type="STRING" id="218851.A0A2G5F0A5"/>
<evidence type="ECO:0000256" key="2">
    <source>
        <dbReference type="ARBA" id="ARBA00023015"/>
    </source>
</evidence>